<evidence type="ECO:0000313" key="2">
    <source>
        <dbReference type="Proteomes" id="UP001213799"/>
    </source>
</evidence>
<organism evidence="1 2">
    <name type="scientific">Penicillium hordei</name>
    <dbReference type="NCBI Taxonomy" id="40994"/>
    <lineage>
        <taxon>Eukaryota</taxon>
        <taxon>Fungi</taxon>
        <taxon>Dikarya</taxon>
        <taxon>Ascomycota</taxon>
        <taxon>Pezizomycotina</taxon>
        <taxon>Eurotiomycetes</taxon>
        <taxon>Eurotiomycetidae</taxon>
        <taxon>Eurotiales</taxon>
        <taxon>Aspergillaceae</taxon>
        <taxon>Penicillium</taxon>
    </lineage>
</organism>
<evidence type="ECO:0008006" key="3">
    <source>
        <dbReference type="Google" id="ProtNLM"/>
    </source>
</evidence>
<protein>
    <recommendedName>
        <fullName evidence="3">Transcription factor domain-containing protein</fullName>
    </recommendedName>
</protein>
<reference evidence="1" key="2">
    <citation type="submission" date="2023-01" db="EMBL/GenBank/DDBJ databases">
        <authorList>
            <person name="Petersen C."/>
        </authorList>
    </citation>
    <scope>NUCLEOTIDE SEQUENCE</scope>
    <source>
        <strain evidence="1">IBT 12815</strain>
    </source>
</reference>
<comment type="caution">
    <text evidence="1">The sequence shown here is derived from an EMBL/GenBank/DDBJ whole genome shotgun (WGS) entry which is preliminary data.</text>
</comment>
<evidence type="ECO:0000313" key="1">
    <source>
        <dbReference type="EMBL" id="KAJ5604004.1"/>
    </source>
</evidence>
<dbReference type="RefSeq" id="XP_056753802.1">
    <property type="nucleotide sequence ID" value="XM_056898017.1"/>
</dbReference>
<name>A0AAD6E8P8_9EURO</name>
<keyword evidence="2" id="KW-1185">Reference proteome</keyword>
<dbReference type="AlphaFoldDB" id="A0AAD6E8P8"/>
<accession>A0AAD6E8P8</accession>
<dbReference type="EMBL" id="JAQJAE010000003">
    <property type="protein sequence ID" value="KAJ5604004.1"/>
    <property type="molecule type" value="Genomic_DNA"/>
</dbReference>
<dbReference type="Proteomes" id="UP001213799">
    <property type="component" value="Unassembled WGS sequence"/>
</dbReference>
<dbReference type="GeneID" id="81588259"/>
<sequence length="544" mass="60489">MLEMLLLRFGHLGFGPAEHRPRFFTTCLAQDTTATMFEIDMGVSVNSPLTSIDSSWMMQLIDIWFSIHPFSVLISKTLLLQSIKDGVYDQALLAILLSEAMATLATHVPESNRPSLLVESAALAEWSMSQVCALAVNVSDISTAQTLLLLGWHHLHRSQARRATSYIQLAAQIINDLRSRLSTAPNTAPYRVKINGFQVIDVEHEVLHNMDSVTSSLRLWILMQTEDGHSPPQKLADIPVSFPPVDEFSSRMTVLDIASGHVSTIRAQATVARLLWPLSQLTATLGHVYTLAHWYQNTTGSHDIIPSQTRHLHQLRQLAGNGLDKESLCSRIRLCLREALRTMQEASSSSSLEAVVKATYLTIIIHMLFPHGPFENWTLNENVLGDFLTEAGSLLNTISSFTRDHPLLKAEAAGCFSTAAEIFGLGLGVSVRAMQYISSRQLTGSETERDLITANSANLIELLIQIHQTAKSEIIMQTKRIESILHELEGITLDTGITHMSRYNDLETQDQLLTGEFTLQLDNWNDDDLTLCSGFPLLPESWVE</sequence>
<reference evidence="1" key="1">
    <citation type="journal article" date="2023" name="IMA Fungus">
        <title>Comparative genomic study of the Penicillium genus elucidates a diverse pangenome and 15 lateral gene transfer events.</title>
        <authorList>
            <person name="Petersen C."/>
            <person name="Sorensen T."/>
            <person name="Nielsen M.R."/>
            <person name="Sondergaard T.E."/>
            <person name="Sorensen J.L."/>
            <person name="Fitzpatrick D.A."/>
            <person name="Frisvad J.C."/>
            <person name="Nielsen K.L."/>
        </authorList>
    </citation>
    <scope>NUCLEOTIDE SEQUENCE</scope>
    <source>
        <strain evidence="1">IBT 12815</strain>
    </source>
</reference>
<proteinExistence type="predicted"/>
<gene>
    <name evidence="1" type="ORF">N7537_006960</name>
</gene>